<accession>A0ABV8Q9W9</accession>
<comment type="caution">
    <text evidence="1">The sequence shown here is derived from an EMBL/GenBank/DDBJ whole genome shotgun (WGS) entry which is preliminary data.</text>
</comment>
<organism evidence="1 2">
    <name type="scientific">Gryllotalpicola reticulitermitis</name>
    <dbReference type="NCBI Taxonomy" id="1184153"/>
    <lineage>
        <taxon>Bacteria</taxon>
        <taxon>Bacillati</taxon>
        <taxon>Actinomycetota</taxon>
        <taxon>Actinomycetes</taxon>
        <taxon>Micrococcales</taxon>
        <taxon>Microbacteriaceae</taxon>
        <taxon>Gryllotalpicola</taxon>
    </lineage>
</organism>
<gene>
    <name evidence="1" type="ORF">ACFOYW_17425</name>
</gene>
<protein>
    <submittedName>
        <fullName evidence="1">Uncharacterized protein</fullName>
    </submittedName>
</protein>
<keyword evidence="2" id="KW-1185">Reference proteome</keyword>
<proteinExistence type="predicted"/>
<dbReference type="RefSeq" id="WP_390231979.1">
    <property type="nucleotide sequence ID" value="NZ_JBHSCN010000021.1"/>
</dbReference>
<name>A0ABV8Q9W9_9MICO</name>
<sequence length="142" mass="15950">MEWITGVAVPLLLGLLAAFGATWYSNKKNAQRLKREADENVANAVRAYIRSLRDTSDYLEAQAMAYGGWDPTKAVINHGGQSAVRDAYTAAARYFHRLDIRSEDRNPLRNEFPDYGQHPMDGAGNFHERANQIQALLDRGLK</sequence>
<evidence type="ECO:0000313" key="2">
    <source>
        <dbReference type="Proteomes" id="UP001595900"/>
    </source>
</evidence>
<reference evidence="2" key="1">
    <citation type="journal article" date="2019" name="Int. J. Syst. Evol. Microbiol.">
        <title>The Global Catalogue of Microorganisms (GCM) 10K type strain sequencing project: providing services to taxonomists for standard genome sequencing and annotation.</title>
        <authorList>
            <consortium name="The Broad Institute Genomics Platform"/>
            <consortium name="The Broad Institute Genome Sequencing Center for Infectious Disease"/>
            <person name="Wu L."/>
            <person name="Ma J."/>
        </authorList>
    </citation>
    <scope>NUCLEOTIDE SEQUENCE [LARGE SCALE GENOMIC DNA]</scope>
    <source>
        <strain evidence="2">CGMCC 1.10363</strain>
    </source>
</reference>
<dbReference type="EMBL" id="JBHSCN010000021">
    <property type="protein sequence ID" value="MFC4245152.1"/>
    <property type="molecule type" value="Genomic_DNA"/>
</dbReference>
<evidence type="ECO:0000313" key="1">
    <source>
        <dbReference type="EMBL" id="MFC4245152.1"/>
    </source>
</evidence>
<dbReference type="Proteomes" id="UP001595900">
    <property type="component" value="Unassembled WGS sequence"/>
</dbReference>